<sequence length="548" mass="63105">MKIKNLLLGLGIVIILMVGIVQYTATLKEDRANIEVSIFKDYSIDYFKNIVKTDDEGYLVTGATNIYEGEKLNDFHSNSFIVKFDKDMNEEWSKTYESEFSHIYDVTKLSDGNFILVGDKDNRPIIAKIDKKGNILFRQETTLLRHSYYNSIISSVTATTDGGFVLSSAFYFDIIEKQFIKYDSSGNEVWNSSINSYSEGFLLHFLNIIQVKNGYVAIGKIYNRNQNGYVVKLDKNGEEEWFKKVTMNPTDLIQTNDGNVVIVGMETMKQEDKSGLLRRHTTYHSSTYGTIEKINSQNGDSIWSNKFGGGSELEFQFQSLAEDENSNLIVTGRMSHESLDDIKKTDVENYLLSDSSLNPSSQTILVKYDSSGGKIWESKTNQNVAVSLLIDHDDILTVGYNYPDTPKNGRFYQIMLENFDASYIKINQQDIPKLNIDTYDEDAIVKYNNWIEVRRVLLYVGILGFILYGIGYFVLHEIIQAKMVLTSRTKLKYLLEQDKYRLLKSKINNRFNYVTDDHQVVFKYTQFSFFVIVIDYSKNVKKLLKKFN</sequence>
<organism evidence="2 3">
    <name type="scientific">Haloplasma contractile SSD-17B</name>
    <dbReference type="NCBI Taxonomy" id="1033810"/>
    <lineage>
        <taxon>Bacteria</taxon>
        <taxon>Bacillati</taxon>
        <taxon>Mycoplasmatota</taxon>
        <taxon>Mollicutes</taxon>
        <taxon>Haloplasmatales</taxon>
        <taxon>Haloplasmataceae</taxon>
        <taxon>Haloplasma</taxon>
    </lineage>
</organism>
<reference evidence="2 3" key="2">
    <citation type="journal article" date="2013" name="PLoS ONE">
        <title>INDIGO - INtegrated Data Warehouse of MIcrobial GenOmes with Examples from the Red Sea Extremophiles.</title>
        <authorList>
            <person name="Alam I."/>
            <person name="Antunes A."/>
            <person name="Kamau A.A."/>
            <person name="Ba Alawi W."/>
            <person name="Kalkatawi M."/>
            <person name="Stingl U."/>
            <person name="Bajic V.B."/>
        </authorList>
    </citation>
    <scope>NUCLEOTIDE SEQUENCE [LARGE SCALE GENOMIC DNA]</scope>
    <source>
        <strain evidence="2 3">SSD-17B</strain>
    </source>
</reference>
<keyword evidence="2" id="KW-0449">Lipoprotein</keyword>
<dbReference type="RefSeq" id="WP_008825858.1">
    <property type="nucleotide sequence ID" value="NZ_AFNU02000003.1"/>
</dbReference>
<keyword evidence="3" id="KW-1185">Reference proteome</keyword>
<comment type="caution">
    <text evidence="2">The sequence shown here is derived from an EMBL/GenBank/DDBJ whole genome shotgun (WGS) entry which is preliminary data.</text>
</comment>
<dbReference type="Gene3D" id="2.130.10.10">
    <property type="entry name" value="YVTN repeat-like/Quinoprotein amine dehydrogenase"/>
    <property type="match status" value="1"/>
</dbReference>
<dbReference type="PANTHER" id="PTHR42754:SF1">
    <property type="entry name" value="LIPOPROTEIN"/>
    <property type="match status" value="1"/>
</dbReference>
<dbReference type="EMBL" id="AFNU02000003">
    <property type="protein sequence ID" value="ERJ12731.1"/>
    <property type="molecule type" value="Genomic_DNA"/>
</dbReference>
<evidence type="ECO:0000256" key="1">
    <source>
        <dbReference type="SAM" id="Phobius"/>
    </source>
</evidence>
<dbReference type="InterPro" id="IPR015943">
    <property type="entry name" value="WD40/YVTN_repeat-like_dom_sf"/>
</dbReference>
<dbReference type="InParanoid" id="F7Q0C3"/>
<evidence type="ECO:0000313" key="3">
    <source>
        <dbReference type="Proteomes" id="UP000005707"/>
    </source>
</evidence>
<feature type="transmembrane region" description="Helical" evidence="1">
    <location>
        <begin position="456"/>
        <end position="475"/>
    </location>
</feature>
<feature type="transmembrane region" description="Helical" evidence="1">
    <location>
        <begin position="7"/>
        <end position="25"/>
    </location>
</feature>
<keyword evidence="1" id="KW-1133">Transmembrane helix</keyword>
<evidence type="ECO:0000313" key="2">
    <source>
        <dbReference type="EMBL" id="ERJ12731.1"/>
    </source>
</evidence>
<reference evidence="2 3" key="1">
    <citation type="journal article" date="2011" name="J. Bacteriol.">
        <title>Genome sequence of Haloplasma contractile, an unusual contractile bacterium from a deep-sea anoxic brine lake.</title>
        <authorList>
            <person name="Antunes A."/>
            <person name="Alam I."/>
            <person name="El Dorry H."/>
            <person name="Siam R."/>
            <person name="Robertson A."/>
            <person name="Bajic V.B."/>
            <person name="Stingl U."/>
        </authorList>
    </citation>
    <scope>NUCLEOTIDE SEQUENCE [LARGE SCALE GENOMIC DNA]</scope>
    <source>
        <strain evidence="2 3">SSD-17B</strain>
    </source>
</reference>
<dbReference type="InterPro" id="IPR011047">
    <property type="entry name" value="Quinoprotein_ADH-like_sf"/>
</dbReference>
<keyword evidence="1" id="KW-0812">Transmembrane</keyword>
<dbReference type="STRING" id="1033810.HLPCO_001071"/>
<dbReference type="AlphaFoldDB" id="F7Q0C3"/>
<dbReference type="Proteomes" id="UP000005707">
    <property type="component" value="Unassembled WGS sequence"/>
</dbReference>
<dbReference type="OrthoDB" id="9811934at2"/>
<dbReference type="SUPFAM" id="SSF50998">
    <property type="entry name" value="Quinoprotein alcohol dehydrogenase-like"/>
    <property type="match status" value="1"/>
</dbReference>
<accession>F7Q0C3</accession>
<keyword evidence="1" id="KW-0472">Membrane</keyword>
<protein>
    <submittedName>
        <fullName evidence="2">Lipoprotein putative</fullName>
    </submittedName>
</protein>
<proteinExistence type="predicted"/>
<name>F7Q0C3_9MOLU</name>
<gene>
    <name evidence="2" type="ORF">HLPCO_001071</name>
</gene>
<dbReference type="eggNOG" id="COG1520">
    <property type="taxonomic scope" value="Bacteria"/>
</dbReference>
<dbReference type="PANTHER" id="PTHR42754">
    <property type="entry name" value="ENDOGLUCANASE"/>
    <property type="match status" value="1"/>
</dbReference>